<dbReference type="PANTHER" id="PTHR35849:SF1">
    <property type="entry name" value="INTERMEMBRANE PHOSPHOLIPID TRANSPORT SYSTEM BINDING PROTEIN MLAB"/>
    <property type="match status" value="1"/>
</dbReference>
<dbReference type="CDD" id="cd07043">
    <property type="entry name" value="STAS_anti-anti-sigma_factors"/>
    <property type="match status" value="1"/>
</dbReference>
<dbReference type="RefSeq" id="WP_062705466.1">
    <property type="nucleotide sequence ID" value="NZ_CAWRCI010000003.1"/>
</dbReference>
<dbReference type="Pfam" id="PF13466">
    <property type="entry name" value="STAS_2"/>
    <property type="match status" value="1"/>
</dbReference>
<reference evidence="3" key="1">
    <citation type="submission" date="2016-02" db="EMBL/GenBank/DDBJ databases">
        <authorList>
            <person name="Rodrigo-Torres Lidia"/>
            <person name="Arahal R.David."/>
        </authorList>
    </citation>
    <scope>NUCLEOTIDE SEQUENCE [LARGE SCALE GENOMIC DNA]</scope>
    <source>
        <strain evidence="3">CECT 8713</strain>
    </source>
</reference>
<dbReference type="InterPro" id="IPR052746">
    <property type="entry name" value="MlaB_ABC_Transporter"/>
</dbReference>
<dbReference type="InterPro" id="IPR058548">
    <property type="entry name" value="MlaB-like_STAS"/>
</dbReference>
<evidence type="ECO:0000313" key="3">
    <source>
        <dbReference type="Proteomes" id="UP000073601"/>
    </source>
</evidence>
<dbReference type="InterPro" id="IPR036513">
    <property type="entry name" value="STAS_dom_sf"/>
</dbReference>
<dbReference type="Proteomes" id="UP000073601">
    <property type="component" value="Unassembled WGS sequence"/>
</dbReference>
<proteinExistence type="predicted"/>
<organism evidence="2 3">
    <name type="scientific">Grimontia marina</name>
    <dbReference type="NCBI Taxonomy" id="646534"/>
    <lineage>
        <taxon>Bacteria</taxon>
        <taxon>Pseudomonadati</taxon>
        <taxon>Pseudomonadota</taxon>
        <taxon>Gammaproteobacteria</taxon>
        <taxon>Vibrionales</taxon>
        <taxon>Vibrionaceae</taxon>
        <taxon>Grimontia</taxon>
    </lineage>
</organism>
<dbReference type="InterPro" id="IPR002645">
    <property type="entry name" value="STAS_dom"/>
</dbReference>
<keyword evidence="3" id="KW-1185">Reference proteome</keyword>
<dbReference type="PANTHER" id="PTHR35849">
    <property type="entry name" value="BLR2341 PROTEIN"/>
    <property type="match status" value="1"/>
</dbReference>
<gene>
    <name evidence="2" type="ORF">GMA8713_00533</name>
</gene>
<protein>
    <submittedName>
        <fullName evidence="2">STAS domain protein</fullName>
    </submittedName>
</protein>
<dbReference type="EMBL" id="FIZY01000003">
    <property type="protein sequence ID" value="CZF78342.1"/>
    <property type="molecule type" value="Genomic_DNA"/>
</dbReference>
<evidence type="ECO:0000259" key="1">
    <source>
        <dbReference type="PROSITE" id="PS50801"/>
    </source>
</evidence>
<sequence>MSEALSLQQLTNGHYCLSGELDRDTVPAFWSRRANWLPSDKQVVLDLSSLKRIDSAGMAMLLHLQQELNNSQQALLLSNTPSQLSVLLQLSNVESLFTGVSASVDGE</sequence>
<dbReference type="Gene3D" id="3.30.750.24">
    <property type="entry name" value="STAS domain"/>
    <property type="match status" value="1"/>
</dbReference>
<evidence type="ECO:0000313" key="2">
    <source>
        <dbReference type="EMBL" id="CZF78342.1"/>
    </source>
</evidence>
<dbReference type="PROSITE" id="PS50801">
    <property type="entry name" value="STAS"/>
    <property type="match status" value="1"/>
</dbReference>
<dbReference type="AlphaFoldDB" id="A0A128EUS1"/>
<name>A0A128EUS1_9GAMM</name>
<feature type="domain" description="STAS" evidence="1">
    <location>
        <begin position="17"/>
        <end position="107"/>
    </location>
</feature>
<dbReference type="SUPFAM" id="SSF52091">
    <property type="entry name" value="SpoIIaa-like"/>
    <property type="match status" value="1"/>
</dbReference>
<accession>A0A128EUS1</accession>
<dbReference type="OrthoDB" id="5900662at2"/>